<dbReference type="EMBL" id="CP021748">
    <property type="protein sequence ID" value="ARX80688.1"/>
    <property type="molecule type" value="Genomic_DNA"/>
</dbReference>
<dbReference type="KEGG" id="salf:SMD44_00086"/>
<evidence type="ECO:0000313" key="2">
    <source>
        <dbReference type="EMBL" id="ARX80688.1"/>
    </source>
</evidence>
<dbReference type="AlphaFoldDB" id="A0A1Z1W2N8"/>
<accession>A0A1Z1W2N8</accession>
<proteinExistence type="predicted"/>
<dbReference type="Proteomes" id="UP000195880">
    <property type="component" value="Chromosome"/>
</dbReference>
<evidence type="ECO:0000313" key="3">
    <source>
        <dbReference type="Proteomes" id="UP000195880"/>
    </source>
</evidence>
<protein>
    <submittedName>
        <fullName evidence="2">Transposase</fullName>
    </submittedName>
</protein>
<keyword evidence="1" id="KW-1133">Transmembrane helix</keyword>
<keyword evidence="1" id="KW-0812">Transmembrane</keyword>
<name>A0A1Z1W2N8_9ACTN</name>
<reference evidence="2 3" key="1">
    <citation type="submission" date="2017-05" db="EMBL/GenBank/DDBJ databases">
        <title>Streptomyces alboflavus Genome sequencing and assembly.</title>
        <authorList>
            <person name="Wang Y."/>
            <person name="Du B."/>
            <person name="Ding Y."/>
            <person name="Liu H."/>
            <person name="Hou Q."/>
            <person name="Liu K."/>
            <person name="Wang C."/>
            <person name="Yao L."/>
        </authorList>
    </citation>
    <scope>NUCLEOTIDE SEQUENCE [LARGE SCALE GENOMIC DNA]</scope>
    <source>
        <strain evidence="2 3">MDJK44</strain>
    </source>
</reference>
<evidence type="ECO:0000256" key="1">
    <source>
        <dbReference type="SAM" id="Phobius"/>
    </source>
</evidence>
<sequence length="40" mass="4575">MERLIGTLKANRAVAMRFDKRAYVFHGTVTAAAIRLWLRA</sequence>
<gene>
    <name evidence="2" type="ORF">SMD44_00086</name>
</gene>
<keyword evidence="3" id="KW-1185">Reference proteome</keyword>
<organism evidence="2 3">
    <name type="scientific">Streptomyces alboflavus</name>
    <dbReference type="NCBI Taxonomy" id="67267"/>
    <lineage>
        <taxon>Bacteria</taxon>
        <taxon>Bacillati</taxon>
        <taxon>Actinomycetota</taxon>
        <taxon>Actinomycetes</taxon>
        <taxon>Kitasatosporales</taxon>
        <taxon>Streptomycetaceae</taxon>
        <taxon>Streptomyces</taxon>
    </lineage>
</organism>
<keyword evidence="1" id="KW-0472">Membrane</keyword>
<feature type="transmembrane region" description="Helical" evidence="1">
    <location>
        <begin position="21"/>
        <end position="38"/>
    </location>
</feature>